<dbReference type="AlphaFoldDB" id="A0A2W5N4U2"/>
<evidence type="ECO:0000313" key="2">
    <source>
        <dbReference type="Proteomes" id="UP000249185"/>
    </source>
</evidence>
<sequence length="302" mass="34102">MSERIDEGMWAWRQSENHNAMIDLARRGEIPPGDHLDLAFFGGSAFRVTAPSGLTLMIDPWRNPPRGNWDWYHFDFPRETVDVALSTHAHFDHDGLHFVSASTILDRLIGVWEFAGVRVTGIPDKHVSDSTHNAYDWAELTRRLTPIRTAPEDNWRSFDNCVLLVEVGGMRVLHWGDNRPNPPAEVWDRIGEVDVLLLPVDGSEHVLSFDQADAVIARTGARVVVPHHYGIWNVTTRGSTLLPADAWVDRRPDAIRTEAGSLRLSRDFVRAQRGRVVYFADKVAFEPPVGAGPDRLDRRLTP</sequence>
<dbReference type="SUPFAM" id="SSF56281">
    <property type="entry name" value="Metallo-hydrolase/oxidoreductase"/>
    <property type="match status" value="1"/>
</dbReference>
<dbReference type="EMBL" id="QFPW01000013">
    <property type="protein sequence ID" value="PZQ48134.1"/>
    <property type="molecule type" value="Genomic_DNA"/>
</dbReference>
<dbReference type="InterPro" id="IPR036866">
    <property type="entry name" value="RibonucZ/Hydroxyglut_hydro"/>
</dbReference>
<dbReference type="GO" id="GO:0016787">
    <property type="term" value="F:hydrolase activity"/>
    <property type="evidence" value="ECO:0007669"/>
    <property type="project" value="UniProtKB-KW"/>
</dbReference>
<dbReference type="Gene3D" id="3.60.15.10">
    <property type="entry name" value="Ribonuclease Z/Hydroxyacylglutathione hydrolase-like"/>
    <property type="match status" value="1"/>
</dbReference>
<dbReference type="PANTHER" id="PTHR39189">
    <property type="entry name" value="UPF0173 METAL-DEPENDENT HYDROLASE YTKL"/>
    <property type="match status" value="1"/>
</dbReference>
<accession>A0A2W5N4U2</accession>
<name>A0A2W5N4U2_RHOSU</name>
<evidence type="ECO:0000313" key="1">
    <source>
        <dbReference type="EMBL" id="PZQ48134.1"/>
    </source>
</evidence>
<reference evidence="1 2" key="1">
    <citation type="submission" date="2017-08" db="EMBL/GenBank/DDBJ databases">
        <title>Infants hospitalized years apart are colonized by the same room-sourced microbial strains.</title>
        <authorList>
            <person name="Brooks B."/>
            <person name="Olm M.R."/>
            <person name="Firek B.A."/>
            <person name="Baker R."/>
            <person name="Thomas B.C."/>
            <person name="Morowitz M.J."/>
            <person name="Banfield J.F."/>
        </authorList>
    </citation>
    <scope>NUCLEOTIDE SEQUENCE [LARGE SCALE GENOMIC DNA]</scope>
    <source>
        <strain evidence="1">S2_005_002_R2_34</strain>
    </source>
</reference>
<dbReference type="Proteomes" id="UP000249185">
    <property type="component" value="Unassembled WGS sequence"/>
</dbReference>
<comment type="caution">
    <text evidence="1">The sequence shown here is derived from an EMBL/GenBank/DDBJ whole genome shotgun (WGS) entry which is preliminary data.</text>
</comment>
<dbReference type="Pfam" id="PF13483">
    <property type="entry name" value="Lactamase_B_3"/>
    <property type="match status" value="1"/>
</dbReference>
<dbReference type="PANTHER" id="PTHR39189:SF1">
    <property type="entry name" value="UPF0173 METAL-DEPENDENT HYDROLASE YTKL"/>
    <property type="match status" value="1"/>
</dbReference>
<protein>
    <submittedName>
        <fullName evidence="1">Zn-dependent hydrolase</fullName>
    </submittedName>
</protein>
<organism evidence="1 2">
    <name type="scientific">Rhodovulum sulfidophilum</name>
    <name type="common">Rhodobacter sulfidophilus</name>
    <dbReference type="NCBI Taxonomy" id="35806"/>
    <lineage>
        <taxon>Bacteria</taxon>
        <taxon>Pseudomonadati</taxon>
        <taxon>Pseudomonadota</taxon>
        <taxon>Alphaproteobacteria</taxon>
        <taxon>Rhodobacterales</taxon>
        <taxon>Paracoccaceae</taxon>
        <taxon>Rhodovulum</taxon>
    </lineage>
</organism>
<proteinExistence type="predicted"/>
<gene>
    <name evidence="1" type="ORF">DI556_15035</name>
</gene>
<keyword evidence="1" id="KW-0378">Hydrolase</keyword>